<evidence type="ECO:0000313" key="1">
    <source>
        <dbReference type="EMBL" id="GAA0324087.1"/>
    </source>
</evidence>
<sequence length="219" mass="24048">MKKLTSLVMLLVLIIGVVFAGSPYYKAYQLKEAYDAKDGAAIAAAIDYAQLQPNMTRQLTDKLQQTLTQYPMVTQLAGPALTQAADDFITNAVKGAVEPNNIEQLITTQGQANTATKQLAAAWAIASNQVNLQNLIQDVITQRGNIDAVVEKQMQLMMDKQAEVLEQQAAEGNDTDKPELHYCGINCFTISGQVKGYPLTIEMQRQGFVDWKIVNIVLP</sequence>
<accession>A0ABN0W3H4</accession>
<evidence type="ECO:0008006" key="3">
    <source>
        <dbReference type="Google" id="ProtNLM"/>
    </source>
</evidence>
<keyword evidence="2" id="KW-1185">Reference proteome</keyword>
<dbReference type="EMBL" id="BAAAFR010000008">
    <property type="protein sequence ID" value="GAA0324087.1"/>
    <property type="molecule type" value="Genomic_DNA"/>
</dbReference>
<name>A0ABN0W3H4_9GAMM</name>
<protein>
    <recommendedName>
        <fullName evidence="3">DUF2939 domain-containing protein</fullName>
    </recommendedName>
</protein>
<organism evidence="1 2">
    <name type="scientific">Psychrobacter aestuarii</name>
    <dbReference type="NCBI Taxonomy" id="556327"/>
    <lineage>
        <taxon>Bacteria</taxon>
        <taxon>Pseudomonadati</taxon>
        <taxon>Pseudomonadota</taxon>
        <taxon>Gammaproteobacteria</taxon>
        <taxon>Moraxellales</taxon>
        <taxon>Moraxellaceae</taxon>
        <taxon>Psychrobacter</taxon>
    </lineage>
</organism>
<dbReference type="InterPro" id="IPR021330">
    <property type="entry name" value="DUF2939"/>
</dbReference>
<comment type="caution">
    <text evidence="1">The sequence shown here is derived from an EMBL/GenBank/DDBJ whole genome shotgun (WGS) entry which is preliminary data.</text>
</comment>
<dbReference type="Pfam" id="PF11159">
    <property type="entry name" value="DUF2939"/>
    <property type="match status" value="1"/>
</dbReference>
<dbReference type="RefSeq" id="WP_201504502.1">
    <property type="nucleotide sequence ID" value="NZ_BAAAFR010000008.1"/>
</dbReference>
<dbReference type="Proteomes" id="UP001501787">
    <property type="component" value="Unassembled WGS sequence"/>
</dbReference>
<reference evidence="1 2" key="1">
    <citation type="journal article" date="2019" name="Int. J. Syst. Evol. Microbiol.">
        <title>The Global Catalogue of Microorganisms (GCM) 10K type strain sequencing project: providing services to taxonomists for standard genome sequencing and annotation.</title>
        <authorList>
            <consortium name="The Broad Institute Genomics Platform"/>
            <consortium name="The Broad Institute Genome Sequencing Center for Infectious Disease"/>
            <person name="Wu L."/>
            <person name="Ma J."/>
        </authorList>
    </citation>
    <scope>NUCLEOTIDE SEQUENCE [LARGE SCALE GENOMIC DNA]</scope>
    <source>
        <strain evidence="1 2">JCM 16343</strain>
    </source>
</reference>
<proteinExistence type="predicted"/>
<gene>
    <name evidence="1" type="ORF">GCM10009129_22370</name>
</gene>
<evidence type="ECO:0000313" key="2">
    <source>
        <dbReference type="Proteomes" id="UP001501787"/>
    </source>
</evidence>